<evidence type="ECO:0000313" key="9">
    <source>
        <dbReference type="EMBL" id="KAJ8454688.1"/>
    </source>
</evidence>
<keyword evidence="4" id="KW-0540">Nuclease</keyword>
<dbReference type="InterPro" id="IPR050092">
    <property type="entry name" value="RNase_H"/>
</dbReference>
<keyword evidence="10" id="KW-1185">Reference proteome</keyword>
<evidence type="ECO:0000256" key="7">
    <source>
        <dbReference type="ARBA" id="ARBA00022801"/>
    </source>
</evidence>
<name>A0AAD7X497_9APHY</name>
<dbReference type="InterPro" id="IPR002156">
    <property type="entry name" value="RNaseH_domain"/>
</dbReference>
<dbReference type="InterPro" id="IPR036397">
    <property type="entry name" value="RNaseH_sf"/>
</dbReference>
<evidence type="ECO:0000256" key="5">
    <source>
        <dbReference type="ARBA" id="ARBA00022723"/>
    </source>
</evidence>
<dbReference type="Gene3D" id="3.30.420.10">
    <property type="entry name" value="Ribonuclease H-like superfamily/Ribonuclease H"/>
    <property type="match status" value="1"/>
</dbReference>
<accession>A0AAD7X497</accession>
<dbReference type="Pfam" id="PF00075">
    <property type="entry name" value="RNase_H"/>
    <property type="match status" value="1"/>
</dbReference>
<keyword evidence="5" id="KW-0479">Metal-binding</keyword>
<sequence length="578" mass="65078">MVKVAKKYKVVLDTPNPTETLKGVMPVWYHVAAEEGRDVSNTKSAKCLRKEHKVRTVAQCARMAGRITLPQTEHRNSAECPCMECVRDRVETNCDNPARCAAAAKKMVDKLVPKWKPDGDRIKDNLTLTKTRIEENEIVRAENGRILFNPTIAQGTPLNMAFRIFVEGEAEVGAAIRTRRTFQVVQEETEVFTDGACMDNGLASARAGSGVWFGDDDPRNTAGRVPGQNQSNQTAEIYAVELAHRSVPPFAPLHIVTDSEYVVKGLTRRLLEWEKMGWIGVQNAQEMKEVAALLRTRSAPTTFRWVKGHDGIKGNEEADKLAKEGADMDKAFLPQNLPAPKRFLKQGAAMASLTQKLAYKGIRRQKRVKLSDKTWKRVEAVVEEIKKWGGKRHETANVWKQIRKEPIEKKHRDFIWKTLHGAHRIGTYWSAIPGYEERAKCKMCNVDEDMKHILTECGATGQALLWRLARDLLVRKGVPAPEAPTQGLYIGAALVSVEVDEKPDPGKTRLAKIVLTETAYLIWKLRCERVIEWQDDEGRQHSEQKVAARWRAVEVGYMPTTLTFGRGQNRHKSASCSA</sequence>
<evidence type="ECO:0000256" key="2">
    <source>
        <dbReference type="ARBA" id="ARBA00005300"/>
    </source>
</evidence>
<keyword evidence="6" id="KW-0255">Endonuclease</keyword>
<evidence type="ECO:0000256" key="4">
    <source>
        <dbReference type="ARBA" id="ARBA00022722"/>
    </source>
</evidence>
<dbReference type="InterPro" id="IPR012337">
    <property type="entry name" value="RNaseH-like_sf"/>
</dbReference>
<dbReference type="GO" id="GO:0003676">
    <property type="term" value="F:nucleic acid binding"/>
    <property type="evidence" value="ECO:0007669"/>
    <property type="project" value="InterPro"/>
</dbReference>
<evidence type="ECO:0000259" key="8">
    <source>
        <dbReference type="PROSITE" id="PS50879"/>
    </source>
</evidence>
<dbReference type="GO" id="GO:0043137">
    <property type="term" value="P:DNA replication, removal of RNA primer"/>
    <property type="evidence" value="ECO:0007669"/>
    <property type="project" value="TreeGrafter"/>
</dbReference>
<reference evidence="9" key="1">
    <citation type="submission" date="2022-11" db="EMBL/GenBank/DDBJ databases">
        <title>Genome Sequence of Cubamyces cubensis.</title>
        <authorList>
            <person name="Buettner E."/>
        </authorList>
    </citation>
    <scope>NUCLEOTIDE SEQUENCE</scope>
    <source>
        <strain evidence="9">MPL-01</strain>
    </source>
</reference>
<comment type="catalytic activity">
    <reaction evidence="1">
        <text>Endonucleolytic cleavage to 5'-phosphomonoester.</text>
        <dbReference type="EC" id="3.1.26.4"/>
    </reaction>
</comment>
<dbReference type="PANTHER" id="PTHR10642">
    <property type="entry name" value="RIBONUCLEASE H1"/>
    <property type="match status" value="1"/>
</dbReference>
<organism evidence="9 10">
    <name type="scientific">Trametes cubensis</name>
    <dbReference type="NCBI Taxonomy" id="1111947"/>
    <lineage>
        <taxon>Eukaryota</taxon>
        <taxon>Fungi</taxon>
        <taxon>Dikarya</taxon>
        <taxon>Basidiomycota</taxon>
        <taxon>Agaricomycotina</taxon>
        <taxon>Agaricomycetes</taxon>
        <taxon>Polyporales</taxon>
        <taxon>Polyporaceae</taxon>
        <taxon>Trametes</taxon>
    </lineage>
</organism>
<evidence type="ECO:0000256" key="3">
    <source>
        <dbReference type="ARBA" id="ARBA00012180"/>
    </source>
</evidence>
<protein>
    <recommendedName>
        <fullName evidence="3">ribonuclease H</fullName>
        <ecNumber evidence="3">3.1.26.4</ecNumber>
    </recommendedName>
</protein>
<dbReference type="PANTHER" id="PTHR10642:SF26">
    <property type="entry name" value="RIBONUCLEASE H1"/>
    <property type="match status" value="1"/>
</dbReference>
<evidence type="ECO:0000256" key="6">
    <source>
        <dbReference type="ARBA" id="ARBA00022759"/>
    </source>
</evidence>
<dbReference type="EC" id="3.1.26.4" evidence="3"/>
<evidence type="ECO:0000256" key="1">
    <source>
        <dbReference type="ARBA" id="ARBA00000077"/>
    </source>
</evidence>
<comment type="caution">
    <text evidence="9">The sequence shown here is derived from an EMBL/GenBank/DDBJ whole genome shotgun (WGS) entry which is preliminary data.</text>
</comment>
<evidence type="ECO:0000313" key="10">
    <source>
        <dbReference type="Proteomes" id="UP001215151"/>
    </source>
</evidence>
<comment type="similarity">
    <text evidence="2">Belongs to the RNase H family.</text>
</comment>
<dbReference type="AlphaFoldDB" id="A0AAD7X497"/>
<keyword evidence="7" id="KW-0378">Hydrolase</keyword>
<proteinExistence type="inferred from homology"/>
<dbReference type="GO" id="GO:0046872">
    <property type="term" value="F:metal ion binding"/>
    <property type="evidence" value="ECO:0007669"/>
    <property type="project" value="UniProtKB-KW"/>
</dbReference>
<feature type="domain" description="RNase H type-1" evidence="8">
    <location>
        <begin position="185"/>
        <end position="327"/>
    </location>
</feature>
<dbReference type="EMBL" id="JAPEVG010000912">
    <property type="protein sequence ID" value="KAJ8454688.1"/>
    <property type="molecule type" value="Genomic_DNA"/>
</dbReference>
<dbReference type="PROSITE" id="PS50879">
    <property type="entry name" value="RNASE_H_1"/>
    <property type="match status" value="1"/>
</dbReference>
<dbReference type="CDD" id="cd09280">
    <property type="entry name" value="RNase_HI_eukaryote_like"/>
    <property type="match status" value="1"/>
</dbReference>
<gene>
    <name evidence="9" type="ORF">ONZ51_g12889</name>
</gene>
<dbReference type="Proteomes" id="UP001215151">
    <property type="component" value="Unassembled WGS sequence"/>
</dbReference>
<dbReference type="GO" id="GO:0004523">
    <property type="term" value="F:RNA-DNA hybrid ribonuclease activity"/>
    <property type="evidence" value="ECO:0007669"/>
    <property type="project" value="UniProtKB-EC"/>
</dbReference>
<dbReference type="SUPFAM" id="SSF53098">
    <property type="entry name" value="Ribonuclease H-like"/>
    <property type="match status" value="1"/>
</dbReference>